<dbReference type="Proteomes" id="UP000535276">
    <property type="component" value="Unassembled WGS sequence"/>
</dbReference>
<dbReference type="EMBL" id="JACBZV010000003">
    <property type="protein sequence ID" value="NYJ11139.1"/>
    <property type="molecule type" value="Genomic_DNA"/>
</dbReference>
<dbReference type="InterPro" id="IPR041516">
    <property type="entry name" value="LACTB2_WH"/>
</dbReference>
<dbReference type="InterPro" id="IPR001279">
    <property type="entry name" value="Metallo-B-lactamas"/>
</dbReference>
<feature type="region of interest" description="Disordered" evidence="1">
    <location>
        <begin position="118"/>
        <end position="139"/>
    </location>
</feature>
<evidence type="ECO:0000259" key="2">
    <source>
        <dbReference type="SMART" id="SM00849"/>
    </source>
</evidence>
<dbReference type="InterPro" id="IPR036388">
    <property type="entry name" value="WH-like_DNA-bd_sf"/>
</dbReference>
<keyword evidence="3" id="KW-0378">Hydrolase</keyword>
<evidence type="ECO:0000313" key="3">
    <source>
        <dbReference type="EMBL" id="NYJ11139.1"/>
    </source>
</evidence>
<organism evidence="3 4">
    <name type="scientific">Rhizobium leguminosarum</name>
    <dbReference type="NCBI Taxonomy" id="384"/>
    <lineage>
        <taxon>Bacteria</taxon>
        <taxon>Pseudomonadati</taxon>
        <taxon>Pseudomonadota</taxon>
        <taxon>Alphaproteobacteria</taxon>
        <taxon>Hyphomicrobiales</taxon>
        <taxon>Rhizobiaceae</taxon>
        <taxon>Rhizobium/Agrobacterium group</taxon>
        <taxon>Rhizobium</taxon>
    </lineage>
</organism>
<dbReference type="PANTHER" id="PTHR23131:SF0">
    <property type="entry name" value="ENDORIBONUCLEASE LACTB2"/>
    <property type="match status" value="1"/>
</dbReference>
<evidence type="ECO:0000313" key="4">
    <source>
        <dbReference type="Proteomes" id="UP000535276"/>
    </source>
</evidence>
<dbReference type="AlphaFoldDB" id="A0A7Z0DXF8"/>
<dbReference type="CDD" id="cd16278">
    <property type="entry name" value="metallo-hydrolase-like_MBL-fold"/>
    <property type="match status" value="1"/>
</dbReference>
<protein>
    <submittedName>
        <fullName evidence="3">Hydroxyacylglutathione hydrolase</fullName>
        <ecNumber evidence="3">3.1.2.6</ecNumber>
    </submittedName>
</protein>
<dbReference type="Gene3D" id="3.60.15.10">
    <property type="entry name" value="Ribonuclease Z/Hydroxyacylglutathione hydrolase-like"/>
    <property type="match status" value="1"/>
</dbReference>
<dbReference type="GO" id="GO:0004416">
    <property type="term" value="F:hydroxyacylglutathione hydrolase activity"/>
    <property type="evidence" value="ECO:0007669"/>
    <property type="project" value="UniProtKB-EC"/>
</dbReference>
<sequence length="317" mass="33578">MLGMGGVIGIKSIARMESPAFDLAFEPAYGRAVPVAPGIERITAENPGPFTFFGTNSYIVGGASVAVIDPGPEDEAHFQALMAALGGREVTHIFVSHTHRDHSPLARRLQAATGAVTVGQGPHRPARPLRAGEVNPFSESSDMEFVPDITIGEGETIAGDGWALTSVLTPGHTANHAAFALEGRDILFSGDHVMAWSTSIVAPPDGSMADYMASLERLIARQDRLLLPGHGGPVTEPASFLPALKAHRLKREQAILARIRAGDREIAEMVKAIYSDTDPKLYGAAALSVLAHIEDLLERGEIASDGPPSLAATYRLL</sequence>
<feature type="domain" description="Metallo-beta-lactamase" evidence="2">
    <location>
        <begin position="54"/>
        <end position="230"/>
    </location>
</feature>
<evidence type="ECO:0000256" key="1">
    <source>
        <dbReference type="SAM" id="MobiDB-lite"/>
    </source>
</evidence>
<dbReference type="Pfam" id="PF00753">
    <property type="entry name" value="Lactamase_B"/>
    <property type="match status" value="1"/>
</dbReference>
<dbReference type="InterPro" id="IPR050662">
    <property type="entry name" value="Sec-metab_biosynth-thioest"/>
</dbReference>
<dbReference type="EC" id="3.1.2.6" evidence="3"/>
<accession>A0A7Z0DXF8</accession>
<dbReference type="Pfam" id="PF17778">
    <property type="entry name" value="WHD_BLACT"/>
    <property type="match status" value="1"/>
</dbReference>
<reference evidence="3 4" key="1">
    <citation type="submission" date="2020-07" db="EMBL/GenBank/DDBJ databases">
        <title>Genomic Encyclopedia of Type Strains, Phase IV (KMG-V): Genome sequencing to study the core and pangenomes of soil and plant-associated prokaryotes.</title>
        <authorList>
            <person name="Whitman W."/>
        </authorList>
    </citation>
    <scope>NUCLEOTIDE SEQUENCE [LARGE SCALE GENOMIC DNA]</scope>
    <source>
        <strain evidence="3 4">SEMIA 4052</strain>
    </source>
</reference>
<dbReference type="Gene3D" id="1.10.10.10">
    <property type="entry name" value="Winged helix-like DNA-binding domain superfamily/Winged helix DNA-binding domain"/>
    <property type="match status" value="1"/>
</dbReference>
<gene>
    <name evidence="3" type="ORF">GGI64_002190</name>
</gene>
<dbReference type="InterPro" id="IPR036866">
    <property type="entry name" value="RibonucZ/Hydroxyglut_hydro"/>
</dbReference>
<comment type="caution">
    <text evidence="3">The sequence shown here is derived from an EMBL/GenBank/DDBJ whole genome shotgun (WGS) entry which is preliminary data.</text>
</comment>
<proteinExistence type="predicted"/>
<name>A0A7Z0DXF8_RHILE</name>
<dbReference type="PANTHER" id="PTHR23131">
    <property type="entry name" value="ENDORIBONUCLEASE LACTB2"/>
    <property type="match status" value="1"/>
</dbReference>
<dbReference type="SUPFAM" id="SSF56281">
    <property type="entry name" value="Metallo-hydrolase/oxidoreductase"/>
    <property type="match status" value="1"/>
</dbReference>
<dbReference type="SMART" id="SM00849">
    <property type="entry name" value="Lactamase_B"/>
    <property type="match status" value="1"/>
</dbReference>